<accession>A0A6C2UHH4</accession>
<protein>
    <recommendedName>
        <fullName evidence="7">Acetyl esterase</fullName>
    </recommendedName>
</protein>
<evidence type="ECO:0000259" key="4">
    <source>
        <dbReference type="Pfam" id="PF20434"/>
    </source>
</evidence>
<evidence type="ECO:0000313" key="5">
    <source>
        <dbReference type="EMBL" id="VGO18861.1"/>
    </source>
</evidence>
<name>A0A6C2UHH4_9BACT</name>
<keyword evidence="2" id="KW-0378">Hydrolase</keyword>
<evidence type="ECO:0000259" key="3">
    <source>
        <dbReference type="Pfam" id="PF06439"/>
    </source>
</evidence>
<dbReference type="AlphaFoldDB" id="A0A6C2UHH4"/>
<dbReference type="InterPro" id="IPR049492">
    <property type="entry name" value="BD-FAE-like_dom"/>
</dbReference>
<dbReference type="Pfam" id="PF06439">
    <property type="entry name" value="3keto-disac_hyd"/>
    <property type="match status" value="1"/>
</dbReference>
<evidence type="ECO:0008006" key="7">
    <source>
        <dbReference type="Google" id="ProtNLM"/>
    </source>
</evidence>
<organism evidence="5 6">
    <name type="scientific">Pontiella sulfatireligans</name>
    <dbReference type="NCBI Taxonomy" id="2750658"/>
    <lineage>
        <taxon>Bacteria</taxon>
        <taxon>Pseudomonadati</taxon>
        <taxon>Kiritimatiellota</taxon>
        <taxon>Kiritimatiellia</taxon>
        <taxon>Kiritimatiellales</taxon>
        <taxon>Pontiellaceae</taxon>
        <taxon>Pontiella</taxon>
    </lineage>
</organism>
<reference evidence="5 6" key="1">
    <citation type="submission" date="2019-04" db="EMBL/GenBank/DDBJ databases">
        <authorList>
            <person name="Van Vliet M D."/>
        </authorList>
    </citation>
    <scope>NUCLEOTIDE SEQUENCE [LARGE SCALE GENOMIC DNA]</scope>
    <source>
        <strain evidence="5 6">F21</strain>
    </source>
</reference>
<evidence type="ECO:0000256" key="2">
    <source>
        <dbReference type="ARBA" id="ARBA00022801"/>
    </source>
</evidence>
<dbReference type="Gene3D" id="2.60.120.560">
    <property type="entry name" value="Exo-inulinase, domain 1"/>
    <property type="match status" value="1"/>
</dbReference>
<gene>
    <name evidence="5" type="ORF">SCARR_00914</name>
</gene>
<dbReference type="PANTHER" id="PTHR48081:SF30">
    <property type="entry name" value="ACETYL-HYDROLASE LIPR-RELATED"/>
    <property type="match status" value="1"/>
</dbReference>
<dbReference type="Gene3D" id="3.40.50.1820">
    <property type="entry name" value="alpha/beta hydrolase"/>
    <property type="match status" value="1"/>
</dbReference>
<dbReference type="InterPro" id="IPR050300">
    <property type="entry name" value="GDXG_lipolytic_enzyme"/>
</dbReference>
<feature type="domain" description="BD-FAE-like" evidence="4">
    <location>
        <begin position="277"/>
        <end position="482"/>
    </location>
</feature>
<dbReference type="GO" id="GO:0004806">
    <property type="term" value="F:triacylglycerol lipase activity"/>
    <property type="evidence" value="ECO:0007669"/>
    <property type="project" value="TreeGrafter"/>
</dbReference>
<dbReference type="Proteomes" id="UP000346198">
    <property type="component" value="Unassembled WGS sequence"/>
</dbReference>
<evidence type="ECO:0000256" key="1">
    <source>
        <dbReference type="ARBA" id="ARBA00010515"/>
    </source>
</evidence>
<proteinExistence type="inferred from homology"/>
<dbReference type="Pfam" id="PF20434">
    <property type="entry name" value="BD-FAE"/>
    <property type="match status" value="1"/>
</dbReference>
<feature type="domain" description="3-keto-alpha-glucoside-1,2-lyase/3-keto-2-hydroxy-glucal hydratase" evidence="3">
    <location>
        <begin position="37"/>
        <end position="238"/>
    </location>
</feature>
<dbReference type="InterPro" id="IPR010496">
    <property type="entry name" value="AL/BT2_dom"/>
</dbReference>
<dbReference type="EMBL" id="CAAHFH010000001">
    <property type="protein sequence ID" value="VGO18861.1"/>
    <property type="molecule type" value="Genomic_DNA"/>
</dbReference>
<dbReference type="RefSeq" id="WP_222846170.1">
    <property type="nucleotide sequence ID" value="NZ_CAAHFH010000001.1"/>
</dbReference>
<dbReference type="PANTHER" id="PTHR48081">
    <property type="entry name" value="AB HYDROLASE SUPERFAMILY PROTEIN C4A8.06C"/>
    <property type="match status" value="1"/>
</dbReference>
<dbReference type="InterPro" id="IPR029058">
    <property type="entry name" value="AB_hydrolase_fold"/>
</dbReference>
<keyword evidence="6" id="KW-1185">Reference proteome</keyword>
<comment type="similarity">
    <text evidence="1">Belongs to the 'GDXG' lipolytic enzyme family.</text>
</comment>
<sequence length="543" mass="59827">MNEKMKIQIFGLWGILVLGGAITSLAVVSSSENPPDGFEALFNGGDFRGWYGFNPHSVTNLAGEAREAALAKMRADFANHWRIENGELINDGSGPFACTDKSYGDIELMLEFKVKYGGDSGIYLRGTPEVQLLDRFAAYNPANPDFRPFFGSGGLIHNPPKTLGRDALIAFDSVSHNWQPLRIVQVGARTWVYLNGKGVVEGTVMENYWDRSKLLPATGPILLQSNGREVRFRNIFVRELSSGEGKNFLADNPPLPEPDFCDEQYGPEARQVLHFWKAKSSGPTPLVVYSHDGGWWGGGRFQRRDLGQLQAFLDAGISYAAVAYRFTFETEPGGENPPIKGCMEDAARAVQYLRSKAEAFNIDTERIGLTGGSAGGCTSLWLATRPDMADPSSGDPVLRESTRVFCAGVNVPQTTIDPVQAKKWIPNIAAQTAALGVKADRKKGLSAEEVLMQNLENYRLFIEEFSPYAQISKDDPPLYLFYQKAPEMGVVQKDTAHSSNYGLPFHERCRALGVESYLSYPGCEPIEYDSAVDFLIKKLTGAE</sequence>
<dbReference type="SUPFAM" id="SSF53474">
    <property type="entry name" value="alpha/beta-Hydrolases"/>
    <property type="match status" value="1"/>
</dbReference>
<evidence type="ECO:0000313" key="6">
    <source>
        <dbReference type="Proteomes" id="UP000346198"/>
    </source>
</evidence>